<proteinExistence type="predicted"/>
<reference evidence="8 9" key="1">
    <citation type="submission" date="2019-06" db="EMBL/GenBank/DDBJ databases">
        <title>Genomic Encyclopedia of Type Strains, Phase IV (KMG-V): Genome sequencing to study the core and pangenomes of soil and plant-associated prokaryotes.</title>
        <authorList>
            <person name="Whitman W."/>
        </authorList>
    </citation>
    <scope>NUCLEOTIDE SEQUENCE [LARGE SCALE GENOMIC DNA]</scope>
    <source>
        <strain evidence="8 9">BR 10556</strain>
    </source>
</reference>
<dbReference type="InterPro" id="IPR009056">
    <property type="entry name" value="Cyt_c-like_dom"/>
</dbReference>
<keyword evidence="9" id="KW-1185">Reference proteome</keyword>
<evidence type="ECO:0000256" key="2">
    <source>
        <dbReference type="ARBA" id="ARBA00022617"/>
    </source>
</evidence>
<dbReference type="InterPro" id="IPR036909">
    <property type="entry name" value="Cyt_c-like_dom_sf"/>
</dbReference>
<keyword evidence="4" id="KW-0560">Oxidoreductase</keyword>
<keyword evidence="2 6" id="KW-0349">Heme</keyword>
<comment type="caution">
    <text evidence="8">The sequence shown here is derived from an EMBL/GenBank/DDBJ whole genome shotgun (WGS) entry which is preliminary data.</text>
</comment>
<dbReference type="InterPro" id="IPR004852">
    <property type="entry name" value="Di-haem_cyt_c_peroxidsae"/>
</dbReference>
<dbReference type="SUPFAM" id="SSF46626">
    <property type="entry name" value="Cytochrome c"/>
    <property type="match status" value="2"/>
</dbReference>
<dbReference type="PANTHER" id="PTHR30600:SF7">
    <property type="entry name" value="CYTOCHROME C PEROXIDASE-RELATED"/>
    <property type="match status" value="1"/>
</dbReference>
<name>A0A560I2K2_9BRAD</name>
<dbReference type="Proteomes" id="UP000315914">
    <property type="component" value="Unassembled WGS sequence"/>
</dbReference>
<dbReference type="Pfam" id="PF03150">
    <property type="entry name" value="CCP_MauG"/>
    <property type="match status" value="1"/>
</dbReference>
<comment type="subcellular location">
    <subcellularLocation>
        <location evidence="1">Cell envelope</location>
    </subcellularLocation>
</comment>
<dbReference type="InterPro" id="IPR051395">
    <property type="entry name" value="Cytochrome_c_Peroxidase/MauG"/>
</dbReference>
<dbReference type="GO" id="GO:0004130">
    <property type="term" value="F:cytochrome-c peroxidase activity"/>
    <property type="evidence" value="ECO:0007669"/>
    <property type="project" value="TreeGrafter"/>
</dbReference>
<evidence type="ECO:0000313" key="9">
    <source>
        <dbReference type="Proteomes" id="UP000315914"/>
    </source>
</evidence>
<keyword evidence="8" id="KW-0575">Peroxidase</keyword>
<dbReference type="PROSITE" id="PS51007">
    <property type="entry name" value="CYTC"/>
    <property type="match status" value="1"/>
</dbReference>
<feature type="domain" description="Cytochrome c" evidence="7">
    <location>
        <begin position="244"/>
        <end position="344"/>
    </location>
</feature>
<dbReference type="EMBL" id="VITW01000008">
    <property type="protein sequence ID" value="TWB70229.1"/>
    <property type="molecule type" value="Genomic_DNA"/>
</dbReference>
<dbReference type="AlphaFoldDB" id="A0A560I2K2"/>
<dbReference type="Gene3D" id="1.10.760.10">
    <property type="entry name" value="Cytochrome c-like domain"/>
    <property type="match status" value="2"/>
</dbReference>
<keyword evidence="3 6" id="KW-0479">Metal-binding</keyword>
<evidence type="ECO:0000256" key="1">
    <source>
        <dbReference type="ARBA" id="ARBA00004196"/>
    </source>
</evidence>
<keyword evidence="5 6" id="KW-0408">Iron</keyword>
<evidence type="ECO:0000259" key="7">
    <source>
        <dbReference type="PROSITE" id="PS51007"/>
    </source>
</evidence>
<evidence type="ECO:0000256" key="5">
    <source>
        <dbReference type="ARBA" id="ARBA00023004"/>
    </source>
</evidence>
<evidence type="ECO:0000256" key="3">
    <source>
        <dbReference type="ARBA" id="ARBA00022723"/>
    </source>
</evidence>
<dbReference type="GO" id="GO:0020037">
    <property type="term" value="F:heme binding"/>
    <property type="evidence" value="ECO:0007669"/>
    <property type="project" value="InterPro"/>
</dbReference>
<evidence type="ECO:0000313" key="8">
    <source>
        <dbReference type="EMBL" id="TWB70229.1"/>
    </source>
</evidence>
<organism evidence="8 9">
    <name type="scientific">Bradyrhizobium sacchari</name>
    <dbReference type="NCBI Taxonomy" id="1399419"/>
    <lineage>
        <taxon>Bacteria</taxon>
        <taxon>Pseudomonadati</taxon>
        <taxon>Pseudomonadota</taxon>
        <taxon>Alphaproteobacteria</taxon>
        <taxon>Hyphomicrobiales</taxon>
        <taxon>Nitrobacteraceae</taxon>
        <taxon>Bradyrhizobium</taxon>
    </lineage>
</organism>
<dbReference type="GO" id="GO:0009055">
    <property type="term" value="F:electron transfer activity"/>
    <property type="evidence" value="ECO:0007669"/>
    <property type="project" value="InterPro"/>
</dbReference>
<gene>
    <name evidence="8" type="ORF">FBZ95_108230</name>
</gene>
<evidence type="ECO:0000256" key="4">
    <source>
        <dbReference type="ARBA" id="ARBA00023002"/>
    </source>
</evidence>
<dbReference type="Pfam" id="PF00034">
    <property type="entry name" value="Cytochrom_C"/>
    <property type="match status" value="1"/>
</dbReference>
<sequence length="356" mass="38272">MAAFTISSRFDQKPLNGRNCLRFHPISLAVRLLTGFRGAGPGAGYRGGVIAICAVLLCCVEVTPAPSKSPPVTVLDRGEPITPIPPAPTVDPLKAALGESLFGDRRLSHDNSRSCQYCHDIATNGASQRRHDVDIDGVELALNTLTVFNSTLSFRFSWEGKFRTIEADIKASLESRHTMGSSAAEISAKLDADPDMRNRFVAAYGRRPESGDVIDALAIYQRTLLTPGSRFDRWLEGDDAALSADELEGYRLFKSLGCSACHQGVNVGGNLFERHGIFHPLASPEPKILRVPSLRNVATTAPYFHDGSAPTLDDAVRKMALAQLNATLTDPQAKALVAFLNSLTGTYRGAPLGGSP</sequence>
<dbReference type="PANTHER" id="PTHR30600">
    <property type="entry name" value="CYTOCHROME C PEROXIDASE-RELATED"/>
    <property type="match status" value="1"/>
</dbReference>
<evidence type="ECO:0000256" key="6">
    <source>
        <dbReference type="PROSITE-ProRule" id="PRU00433"/>
    </source>
</evidence>
<accession>A0A560I2K2</accession>
<dbReference type="GO" id="GO:0030313">
    <property type="term" value="C:cell envelope"/>
    <property type="evidence" value="ECO:0007669"/>
    <property type="project" value="UniProtKB-SubCell"/>
</dbReference>
<protein>
    <submittedName>
        <fullName evidence="8">Cytochrome c peroxidase</fullName>
    </submittedName>
</protein>
<dbReference type="GO" id="GO:0046872">
    <property type="term" value="F:metal ion binding"/>
    <property type="evidence" value="ECO:0007669"/>
    <property type="project" value="UniProtKB-KW"/>
</dbReference>